<comment type="caution">
    <text evidence="2">The sequence shown here is derived from an EMBL/GenBank/DDBJ whole genome shotgun (WGS) entry which is preliminary data.</text>
</comment>
<accession>A0AAW7YZR0</accession>
<keyword evidence="1" id="KW-0472">Membrane</keyword>
<organism evidence="2 3">
    <name type="scientific">Alteromonas stellipolaris</name>
    <dbReference type="NCBI Taxonomy" id="233316"/>
    <lineage>
        <taxon>Bacteria</taxon>
        <taxon>Pseudomonadati</taxon>
        <taxon>Pseudomonadota</taxon>
        <taxon>Gammaproteobacteria</taxon>
        <taxon>Alteromonadales</taxon>
        <taxon>Alteromonadaceae</taxon>
        <taxon>Alteromonas/Salinimonas group</taxon>
        <taxon>Alteromonas</taxon>
    </lineage>
</organism>
<dbReference type="RefSeq" id="WP_062088786.1">
    <property type="nucleotide sequence ID" value="NZ_CAXIBE010000002.1"/>
</dbReference>
<protein>
    <submittedName>
        <fullName evidence="2">Uncharacterized protein</fullName>
    </submittedName>
</protein>
<feature type="transmembrane region" description="Helical" evidence="1">
    <location>
        <begin position="7"/>
        <end position="24"/>
    </location>
</feature>
<feature type="transmembrane region" description="Helical" evidence="1">
    <location>
        <begin position="106"/>
        <end position="130"/>
    </location>
</feature>
<reference evidence="2" key="1">
    <citation type="submission" date="2023-07" db="EMBL/GenBank/DDBJ databases">
        <title>Genome content predicts the carbon catabolic preferences of heterotrophic bacteria.</title>
        <authorList>
            <person name="Gralka M."/>
        </authorList>
    </citation>
    <scope>NUCLEOTIDE SEQUENCE</scope>
    <source>
        <strain evidence="2">F2M12</strain>
    </source>
</reference>
<dbReference type="EMBL" id="JAUOQI010000003">
    <property type="protein sequence ID" value="MDO6576693.1"/>
    <property type="molecule type" value="Genomic_DNA"/>
</dbReference>
<keyword evidence="1" id="KW-1133">Transmembrane helix</keyword>
<gene>
    <name evidence="2" type="ORF">Q4527_04785</name>
</gene>
<dbReference type="GeneID" id="83260162"/>
<dbReference type="AlphaFoldDB" id="A0AAW7YZR0"/>
<proteinExistence type="predicted"/>
<sequence length="147" mass="16072">MKLFIKWSFLVSLSGIAGIIGGLINEDITTELAVGMFLGILTFIFIYYAIDKSLIKRNLEDRRKSLILAVKIKMALQLIPFIDALAGAASLNIASAIVHKGDSELLYIYLTTILTGVALSWVVGVIFFIVRLISKNLQPSAVNAISE</sequence>
<feature type="transmembrane region" description="Helical" evidence="1">
    <location>
        <begin position="30"/>
        <end position="50"/>
    </location>
</feature>
<evidence type="ECO:0000256" key="1">
    <source>
        <dbReference type="SAM" id="Phobius"/>
    </source>
</evidence>
<evidence type="ECO:0000313" key="3">
    <source>
        <dbReference type="Proteomes" id="UP001170717"/>
    </source>
</evidence>
<dbReference type="Proteomes" id="UP001170717">
    <property type="component" value="Unassembled WGS sequence"/>
</dbReference>
<feature type="transmembrane region" description="Helical" evidence="1">
    <location>
        <begin position="70"/>
        <end position="94"/>
    </location>
</feature>
<name>A0AAW7YZR0_9ALTE</name>
<keyword evidence="1" id="KW-0812">Transmembrane</keyword>
<evidence type="ECO:0000313" key="2">
    <source>
        <dbReference type="EMBL" id="MDO6576693.1"/>
    </source>
</evidence>